<dbReference type="RefSeq" id="WP_377180755.1">
    <property type="nucleotide sequence ID" value="NZ_JBHUOG010000001.1"/>
</dbReference>
<keyword evidence="3" id="KW-1185">Reference proteome</keyword>
<dbReference type="PANTHER" id="PTHR43581">
    <property type="entry name" value="ATP/GTP PHOSPHATASE"/>
    <property type="match status" value="1"/>
</dbReference>
<dbReference type="InterPro" id="IPR003959">
    <property type="entry name" value="ATPase_AAA_core"/>
</dbReference>
<feature type="domain" description="ATPase AAA-type core" evidence="1">
    <location>
        <begin position="47"/>
        <end position="357"/>
    </location>
</feature>
<keyword evidence="2" id="KW-0378">Hydrolase</keyword>
<sequence length="617" mass="67876">MVLTQTQASIESKFSNGGDFVPYIEEIRFPMYKSLEDGLTLRLNWPIVALIGPNGTNKSSVLQAISAAPEGRSLAQFWFSTAVDDIDRGVRDGATHRFVYKYRFDNSGTSAECRKYRGSKQYRAADVPKALRGKRDPDYWEPTKRVARDGMAEIPATGFDSLLSKNRDRWNQIKKNVVYLDFRSELSAFDKYIHHQSFNHWTPDATQKRYKAVLQSKWIAKALEGLPLPKGQAGQLIEQVRDLAQPEVETVAKILGKPIESIAMIEHRFFGPTGYTMRLRLEATGAAYSEAHAGSGEYAVVRLVDAIRRAPQRSLILLDEPEVSLHPGAQAELLRFIESEVRKHGHQVVMSTHSPSLAAGLPPQAIKVLGFDTNRQRVVLLADGCSPTEAFAHLGHTTAGPTRPRLIVEDELAAEMVRASLRRHATTKLDTLEIVPFPGGADGIVKNVLSTLALAGVQKAGILLDGDQLPTTASTACDVKSGADAAKAASDLDGLKRIWAEQFHKTPPNLHSNSGGGTNVKTLHLFLLWADDHLGFFPGRTPEEAIATAANLARAEPGRDWKAFWVDKVKSDLHLTANEVVTAEQILQSQQAEVAGLPADSSLLKEIHETVGRILDW</sequence>
<dbReference type="Pfam" id="PF13304">
    <property type="entry name" value="AAA_21"/>
    <property type="match status" value="1"/>
</dbReference>
<reference evidence="3" key="1">
    <citation type="journal article" date="2019" name="Int. J. Syst. Evol. Microbiol.">
        <title>The Global Catalogue of Microorganisms (GCM) 10K type strain sequencing project: providing services to taxonomists for standard genome sequencing and annotation.</title>
        <authorList>
            <consortium name="The Broad Institute Genomics Platform"/>
            <consortium name="The Broad Institute Genome Sequencing Center for Infectious Disease"/>
            <person name="Wu L."/>
            <person name="Ma J."/>
        </authorList>
    </citation>
    <scope>NUCLEOTIDE SEQUENCE [LARGE SCALE GENOMIC DNA]</scope>
    <source>
        <strain evidence="3">CCM 7044</strain>
    </source>
</reference>
<keyword evidence="2" id="KW-0255">Endonuclease</keyword>
<proteinExistence type="predicted"/>
<dbReference type="EMBL" id="JBHUOG010000001">
    <property type="protein sequence ID" value="MFD2792916.1"/>
    <property type="molecule type" value="Genomic_DNA"/>
</dbReference>
<dbReference type="PANTHER" id="PTHR43581:SF2">
    <property type="entry name" value="EXCINUCLEASE ATPASE SUBUNIT"/>
    <property type="match status" value="1"/>
</dbReference>
<accession>A0ABW5VNQ5</accession>
<dbReference type="CDD" id="cd00267">
    <property type="entry name" value="ABC_ATPase"/>
    <property type="match status" value="1"/>
</dbReference>
<dbReference type="InterPro" id="IPR051396">
    <property type="entry name" value="Bact_Antivir_Def_Nuclease"/>
</dbReference>
<evidence type="ECO:0000259" key="1">
    <source>
        <dbReference type="Pfam" id="PF13304"/>
    </source>
</evidence>
<keyword evidence="2" id="KW-0540">Nuclease</keyword>
<dbReference type="InterPro" id="IPR027417">
    <property type="entry name" value="P-loop_NTPase"/>
</dbReference>
<dbReference type="GO" id="GO:0004519">
    <property type="term" value="F:endonuclease activity"/>
    <property type="evidence" value="ECO:0007669"/>
    <property type="project" value="UniProtKB-KW"/>
</dbReference>
<organism evidence="2 3">
    <name type="scientific">Promicromonospora vindobonensis</name>
    <dbReference type="NCBI Taxonomy" id="195748"/>
    <lineage>
        <taxon>Bacteria</taxon>
        <taxon>Bacillati</taxon>
        <taxon>Actinomycetota</taxon>
        <taxon>Actinomycetes</taxon>
        <taxon>Micrococcales</taxon>
        <taxon>Promicromonosporaceae</taxon>
        <taxon>Promicromonospora</taxon>
    </lineage>
</organism>
<gene>
    <name evidence="2" type="ORF">ACFS27_05065</name>
</gene>
<evidence type="ECO:0000313" key="2">
    <source>
        <dbReference type="EMBL" id="MFD2792916.1"/>
    </source>
</evidence>
<comment type="caution">
    <text evidence="2">The sequence shown here is derived from an EMBL/GenBank/DDBJ whole genome shotgun (WGS) entry which is preliminary data.</text>
</comment>
<dbReference type="Gene3D" id="3.40.50.300">
    <property type="entry name" value="P-loop containing nucleotide triphosphate hydrolases"/>
    <property type="match status" value="2"/>
</dbReference>
<dbReference type="Proteomes" id="UP001597479">
    <property type="component" value="Unassembled WGS sequence"/>
</dbReference>
<name>A0ABW5VNQ5_9MICO</name>
<dbReference type="SUPFAM" id="SSF52540">
    <property type="entry name" value="P-loop containing nucleoside triphosphate hydrolases"/>
    <property type="match status" value="1"/>
</dbReference>
<evidence type="ECO:0000313" key="3">
    <source>
        <dbReference type="Proteomes" id="UP001597479"/>
    </source>
</evidence>
<protein>
    <submittedName>
        <fullName evidence="2">ATP-dependent endonuclease</fullName>
    </submittedName>
</protein>